<evidence type="ECO:0000256" key="1">
    <source>
        <dbReference type="ARBA" id="ARBA00005854"/>
    </source>
</evidence>
<organism evidence="5 6">
    <name type="scientific">Cupriavidus taiwanensis</name>
    <dbReference type="NCBI Taxonomy" id="164546"/>
    <lineage>
        <taxon>Bacteria</taxon>
        <taxon>Pseudomonadati</taxon>
        <taxon>Pseudomonadota</taxon>
        <taxon>Betaproteobacteria</taxon>
        <taxon>Burkholderiales</taxon>
        <taxon>Burkholderiaceae</taxon>
        <taxon>Cupriavidus</taxon>
    </lineage>
</organism>
<evidence type="ECO:0000256" key="3">
    <source>
        <dbReference type="ARBA" id="ARBA00023027"/>
    </source>
</evidence>
<protein>
    <recommendedName>
        <fullName evidence="4">D-isomer specific 2-hydroxyacid dehydrogenase NAD-binding domain-containing protein</fullName>
    </recommendedName>
</protein>
<evidence type="ECO:0000313" key="6">
    <source>
        <dbReference type="Proteomes" id="UP000257139"/>
    </source>
</evidence>
<dbReference type="GO" id="GO:0051287">
    <property type="term" value="F:NAD binding"/>
    <property type="evidence" value="ECO:0007669"/>
    <property type="project" value="InterPro"/>
</dbReference>
<gene>
    <name evidence="5" type="ORF">CBM2594_U10237</name>
</gene>
<sequence length="83" mass="9092">MDDGQIVNLSRGSVVDEAALCHELKRGSLQGAALDVFEEEPLNDSPLRSLSNVVLSPHASRPVFRCFDLCLTSSMRCCKETLL</sequence>
<feature type="domain" description="D-isomer specific 2-hydroxyacid dehydrogenase NAD-binding" evidence="4">
    <location>
        <begin position="4"/>
        <end position="59"/>
    </location>
</feature>
<dbReference type="SUPFAM" id="SSF51735">
    <property type="entry name" value="NAD(P)-binding Rossmann-fold domains"/>
    <property type="match status" value="1"/>
</dbReference>
<dbReference type="PANTHER" id="PTHR42789">
    <property type="entry name" value="D-ISOMER SPECIFIC 2-HYDROXYACID DEHYDROGENASE FAMILY PROTEIN (AFU_ORTHOLOGUE AFUA_6G10090)"/>
    <property type="match status" value="1"/>
</dbReference>
<name>A0A7Z7JFP6_9BURK</name>
<dbReference type="Pfam" id="PF02826">
    <property type="entry name" value="2-Hacid_dh_C"/>
    <property type="match status" value="1"/>
</dbReference>
<reference evidence="5 6" key="1">
    <citation type="submission" date="2018-01" db="EMBL/GenBank/DDBJ databases">
        <authorList>
            <person name="Clerissi C."/>
        </authorList>
    </citation>
    <scope>NUCLEOTIDE SEQUENCE [LARGE SCALE GENOMIC DNA]</scope>
    <source>
        <strain evidence="5">Cupriavidus taiwanensis STM 6021</strain>
    </source>
</reference>
<comment type="similarity">
    <text evidence="1">Belongs to the D-isomer specific 2-hydroxyacid dehydrogenase family.</text>
</comment>
<keyword evidence="3" id="KW-0520">NAD</keyword>
<dbReference type="Proteomes" id="UP000257139">
    <property type="component" value="Unassembled WGS sequence"/>
</dbReference>
<dbReference type="InterPro" id="IPR006140">
    <property type="entry name" value="D-isomer_DH_NAD-bd"/>
</dbReference>
<dbReference type="Gene3D" id="3.40.50.720">
    <property type="entry name" value="NAD(P)-binding Rossmann-like Domain"/>
    <property type="match status" value="1"/>
</dbReference>
<evidence type="ECO:0000259" key="4">
    <source>
        <dbReference type="Pfam" id="PF02826"/>
    </source>
</evidence>
<dbReference type="EMBL" id="OGUU01000045">
    <property type="protein sequence ID" value="SPC25736.1"/>
    <property type="molecule type" value="Genomic_DNA"/>
</dbReference>
<dbReference type="InterPro" id="IPR050857">
    <property type="entry name" value="D-2-hydroxyacid_DH"/>
</dbReference>
<proteinExistence type="inferred from homology"/>
<evidence type="ECO:0000256" key="2">
    <source>
        <dbReference type="ARBA" id="ARBA00023002"/>
    </source>
</evidence>
<evidence type="ECO:0000313" key="5">
    <source>
        <dbReference type="EMBL" id="SPC25736.1"/>
    </source>
</evidence>
<comment type="caution">
    <text evidence="5">The sequence shown here is derived from an EMBL/GenBank/DDBJ whole genome shotgun (WGS) entry which is preliminary data.</text>
</comment>
<dbReference type="InterPro" id="IPR036291">
    <property type="entry name" value="NAD(P)-bd_dom_sf"/>
</dbReference>
<dbReference type="AlphaFoldDB" id="A0A7Z7JFP6"/>
<dbReference type="PANTHER" id="PTHR42789:SF1">
    <property type="entry name" value="D-ISOMER SPECIFIC 2-HYDROXYACID DEHYDROGENASE FAMILY PROTEIN (AFU_ORTHOLOGUE AFUA_6G10090)"/>
    <property type="match status" value="1"/>
</dbReference>
<keyword evidence="2" id="KW-0560">Oxidoreductase</keyword>
<accession>A0A7Z7JFP6</accession>
<dbReference type="GO" id="GO:0016491">
    <property type="term" value="F:oxidoreductase activity"/>
    <property type="evidence" value="ECO:0007669"/>
    <property type="project" value="UniProtKB-KW"/>
</dbReference>